<keyword evidence="11" id="KW-0131">Cell cycle</keyword>
<dbReference type="Pfam" id="PF05485">
    <property type="entry name" value="THAP"/>
    <property type="match status" value="1"/>
</dbReference>
<evidence type="ECO:0000259" key="15">
    <source>
        <dbReference type="PROSITE" id="PS50950"/>
    </source>
</evidence>
<dbReference type="InterPro" id="IPR048366">
    <property type="entry name" value="TNP-like_GBD"/>
</dbReference>
<dbReference type="PANTHER" id="PTHR46600">
    <property type="entry name" value="THAP DOMAIN-CONTAINING"/>
    <property type="match status" value="1"/>
</dbReference>
<gene>
    <name evidence="16" type="ORF">HPB48_007102</name>
</gene>
<dbReference type="OrthoDB" id="6495475at2759"/>
<dbReference type="SUPFAM" id="SSF57716">
    <property type="entry name" value="Glucocorticoid receptor-like (DNA-binding domain)"/>
    <property type="match status" value="1"/>
</dbReference>
<evidence type="ECO:0000256" key="7">
    <source>
        <dbReference type="ARBA" id="ARBA00023054"/>
    </source>
</evidence>
<keyword evidence="5" id="KW-0862">Zinc</keyword>
<evidence type="ECO:0000256" key="5">
    <source>
        <dbReference type="ARBA" id="ARBA00022833"/>
    </source>
</evidence>
<comment type="caution">
    <text evidence="16">The sequence shown here is derived from an EMBL/GenBank/DDBJ whole genome shotgun (WGS) entry which is preliminary data.</text>
</comment>
<accession>A0A9J6FPN5</accession>
<dbReference type="InterPro" id="IPR006612">
    <property type="entry name" value="THAP_Znf"/>
</dbReference>
<evidence type="ECO:0000256" key="12">
    <source>
        <dbReference type="PROSITE-ProRule" id="PRU00309"/>
    </source>
</evidence>
<evidence type="ECO:0000256" key="13">
    <source>
        <dbReference type="SAM" id="Coils"/>
    </source>
</evidence>
<dbReference type="GO" id="GO:0008270">
    <property type="term" value="F:zinc ion binding"/>
    <property type="evidence" value="ECO:0007669"/>
    <property type="project" value="UniProtKB-KW"/>
</dbReference>
<evidence type="ECO:0000256" key="11">
    <source>
        <dbReference type="ARBA" id="ARBA00023306"/>
    </source>
</evidence>
<dbReference type="EMBL" id="JABSTR010000002">
    <property type="protein sequence ID" value="KAH9364811.1"/>
    <property type="molecule type" value="Genomic_DNA"/>
</dbReference>
<comment type="subcellular location">
    <subcellularLocation>
        <location evidence="1">Nucleus</location>
        <location evidence="1">Nucleoplasm</location>
    </subcellularLocation>
</comment>
<evidence type="ECO:0000256" key="3">
    <source>
        <dbReference type="ARBA" id="ARBA00022723"/>
    </source>
</evidence>
<dbReference type="OMA" id="SIHCTAY"/>
<sequence>MAKQQRHCFAPGCTTGYVSARKKGKKASLFAVPDDDERRLAWQRLIPRADKPLEKNAVLCEDHFDKRFIVREKVYSTHYKPFVNGETVEIPRGRPSLSHDAIPTVFPNVPAYLSKKLPCKRKTKTSTGNIPCKRRTCDDGTCDDQDGETDSSPPQPSDSFDELDNMRDLPSKYWTKHSVLNAPSVVAFSVCTSSSEVLSFQKLLMCTAVTEGNVHCTAYVQGSLVKTVDCKDIGEVKNLPLEMDKMIPCDGFEMVPRESKVQTKTQHKVYAGKLHSLKCCGIAQRENRCLQCKYLRKLLLNQASYRRKRAKQARIDLSHKLIRKNAELRRQRRTIAKMSERIDKMKQDNEAMCSAKFEESLQGLTKKQQLQVRSCFEASTRKATNGMKFDKEWILECILMHMKSPPLYEHIRAHKLMVVPSPPCLKKYIRSYKSGFGFSERVLTAVAEKAKEIDPYHRHGGILVDEMKLSENLAVNKKGLIDGFVDLGAYSTAEHEGVACDHGLVVMFQPLTGKWQQILGVFGARGNVKANVLCKIIVDAVICAEKSGLFVDFVTCDGASWNRSMMNIFGISGKLSKTVCKIKHPVDPSRELHFISDFPHLVKCVRNAIASNGILTPDGRVGSEFVRKAWKCDTASTVTLRAMPHVTKSVFQPNGFEKMRVNLAFRFFSDEVLRGLYIYKHDVETLYGPGSTKPTTSFVVLMRDLIDAMTSRYCRKGLRPESTQVCHIKKFLAFLDHWEAPRRDSSVKLQSKAFV</sequence>
<feature type="coiled-coil region" evidence="13">
    <location>
        <begin position="321"/>
        <end position="348"/>
    </location>
</feature>
<evidence type="ECO:0000256" key="6">
    <source>
        <dbReference type="ARBA" id="ARBA00023015"/>
    </source>
</evidence>
<reference evidence="16 17" key="1">
    <citation type="journal article" date="2020" name="Cell">
        <title>Large-Scale Comparative Analyses of Tick Genomes Elucidate Their Genetic Diversity and Vector Capacities.</title>
        <authorList>
            <consortium name="Tick Genome and Microbiome Consortium (TIGMIC)"/>
            <person name="Jia N."/>
            <person name="Wang J."/>
            <person name="Shi W."/>
            <person name="Du L."/>
            <person name="Sun Y."/>
            <person name="Zhan W."/>
            <person name="Jiang J.F."/>
            <person name="Wang Q."/>
            <person name="Zhang B."/>
            <person name="Ji P."/>
            <person name="Bell-Sakyi L."/>
            <person name="Cui X.M."/>
            <person name="Yuan T.T."/>
            <person name="Jiang B.G."/>
            <person name="Yang W.F."/>
            <person name="Lam T.T."/>
            <person name="Chang Q.C."/>
            <person name="Ding S.J."/>
            <person name="Wang X.J."/>
            <person name="Zhu J.G."/>
            <person name="Ruan X.D."/>
            <person name="Zhao L."/>
            <person name="Wei J.T."/>
            <person name="Ye R.Z."/>
            <person name="Que T.C."/>
            <person name="Du C.H."/>
            <person name="Zhou Y.H."/>
            <person name="Cheng J.X."/>
            <person name="Dai P.F."/>
            <person name="Guo W.B."/>
            <person name="Han X.H."/>
            <person name="Huang E.J."/>
            <person name="Li L.F."/>
            <person name="Wei W."/>
            <person name="Gao Y.C."/>
            <person name="Liu J.Z."/>
            <person name="Shao H.Z."/>
            <person name="Wang X."/>
            <person name="Wang C.C."/>
            <person name="Yang T.C."/>
            <person name="Huo Q.B."/>
            <person name="Li W."/>
            <person name="Chen H.Y."/>
            <person name="Chen S.E."/>
            <person name="Zhou L.G."/>
            <person name="Ni X.B."/>
            <person name="Tian J.H."/>
            <person name="Sheng Y."/>
            <person name="Liu T."/>
            <person name="Pan Y.S."/>
            <person name="Xia L.Y."/>
            <person name="Li J."/>
            <person name="Zhao F."/>
            <person name="Cao W.C."/>
        </authorList>
    </citation>
    <scope>NUCLEOTIDE SEQUENCE [LARGE SCALE GENOMIC DNA]</scope>
    <source>
        <strain evidence="16">HaeL-2018</strain>
    </source>
</reference>
<dbReference type="Pfam" id="PF21788">
    <property type="entry name" value="TNP-like_GBD"/>
    <property type="match status" value="1"/>
</dbReference>
<keyword evidence="3" id="KW-0479">Metal-binding</keyword>
<organism evidence="16 17">
    <name type="scientific">Haemaphysalis longicornis</name>
    <name type="common">Bush tick</name>
    <dbReference type="NCBI Taxonomy" id="44386"/>
    <lineage>
        <taxon>Eukaryota</taxon>
        <taxon>Metazoa</taxon>
        <taxon>Ecdysozoa</taxon>
        <taxon>Arthropoda</taxon>
        <taxon>Chelicerata</taxon>
        <taxon>Arachnida</taxon>
        <taxon>Acari</taxon>
        <taxon>Parasitiformes</taxon>
        <taxon>Ixodida</taxon>
        <taxon>Ixodoidea</taxon>
        <taxon>Ixodidae</taxon>
        <taxon>Haemaphysalinae</taxon>
        <taxon>Haemaphysalis</taxon>
    </lineage>
</organism>
<keyword evidence="6" id="KW-0805">Transcription regulation</keyword>
<evidence type="ECO:0000256" key="1">
    <source>
        <dbReference type="ARBA" id="ARBA00004642"/>
    </source>
</evidence>
<evidence type="ECO:0000313" key="16">
    <source>
        <dbReference type="EMBL" id="KAH9364811.1"/>
    </source>
</evidence>
<evidence type="ECO:0000313" key="17">
    <source>
        <dbReference type="Proteomes" id="UP000821853"/>
    </source>
</evidence>
<comment type="similarity">
    <text evidence="2">Belongs to the THAP1 family.</text>
</comment>
<keyword evidence="7 13" id="KW-0175">Coiled coil</keyword>
<feature type="domain" description="THAP-type" evidence="15">
    <location>
        <begin position="1"/>
        <end position="106"/>
    </location>
</feature>
<dbReference type="InterPro" id="IPR048365">
    <property type="entry name" value="TNP-like_RNaseH_N"/>
</dbReference>
<evidence type="ECO:0000256" key="4">
    <source>
        <dbReference type="ARBA" id="ARBA00022771"/>
    </source>
</evidence>
<keyword evidence="4 12" id="KW-0863">Zinc-finger</keyword>
<dbReference type="GO" id="GO:0005654">
    <property type="term" value="C:nucleoplasm"/>
    <property type="evidence" value="ECO:0007669"/>
    <property type="project" value="UniProtKB-SubCell"/>
</dbReference>
<dbReference type="AlphaFoldDB" id="A0A9J6FPN5"/>
<evidence type="ECO:0000256" key="2">
    <source>
        <dbReference type="ARBA" id="ARBA00006177"/>
    </source>
</evidence>
<protein>
    <recommendedName>
        <fullName evidence="15">THAP-type domain-containing protein</fullName>
    </recommendedName>
</protein>
<dbReference type="VEuPathDB" id="VectorBase:HLOH_055609"/>
<dbReference type="SMART" id="SM00980">
    <property type="entry name" value="THAP"/>
    <property type="match status" value="1"/>
</dbReference>
<evidence type="ECO:0000256" key="8">
    <source>
        <dbReference type="ARBA" id="ARBA00023125"/>
    </source>
</evidence>
<evidence type="ECO:0000256" key="9">
    <source>
        <dbReference type="ARBA" id="ARBA00023163"/>
    </source>
</evidence>
<dbReference type="Proteomes" id="UP000821853">
    <property type="component" value="Chromosome 10"/>
</dbReference>
<keyword evidence="9" id="KW-0804">Transcription</keyword>
<keyword evidence="10" id="KW-0539">Nucleus</keyword>
<keyword evidence="17" id="KW-1185">Reference proteome</keyword>
<proteinExistence type="inferred from homology"/>
<keyword evidence="8 12" id="KW-0238">DNA-binding</keyword>
<dbReference type="Pfam" id="PF21787">
    <property type="entry name" value="TNP-like_RNaseH_N"/>
    <property type="match status" value="1"/>
</dbReference>
<evidence type="ECO:0000256" key="10">
    <source>
        <dbReference type="ARBA" id="ARBA00023242"/>
    </source>
</evidence>
<dbReference type="InterPro" id="IPR026516">
    <property type="entry name" value="THAP1/10"/>
</dbReference>
<dbReference type="PANTHER" id="PTHR46600:SF1">
    <property type="entry name" value="THAP DOMAIN-CONTAINING PROTEIN 1"/>
    <property type="match status" value="1"/>
</dbReference>
<evidence type="ECO:0000256" key="14">
    <source>
        <dbReference type="SAM" id="MobiDB-lite"/>
    </source>
</evidence>
<feature type="region of interest" description="Disordered" evidence="14">
    <location>
        <begin position="141"/>
        <end position="164"/>
    </location>
</feature>
<dbReference type="PROSITE" id="PS50950">
    <property type="entry name" value="ZF_THAP"/>
    <property type="match status" value="1"/>
</dbReference>
<name>A0A9J6FPN5_HAELO</name>
<dbReference type="GO" id="GO:0043565">
    <property type="term" value="F:sequence-specific DNA binding"/>
    <property type="evidence" value="ECO:0007669"/>
    <property type="project" value="InterPro"/>
</dbReference>